<evidence type="ECO:0000313" key="2">
    <source>
        <dbReference type="EMBL" id="MDA6068802.1"/>
    </source>
</evidence>
<dbReference type="EC" id="2.4.-.-" evidence="2"/>
<accession>A0ABT4W8I9</accession>
<dbReference type="Pfam" id="PF00535">
    <property type="entry name" value="Glycos_transf_2"/>
    <property type="match status" value="1"/>
</dbReference>
<feature type="domain" description="Glycosyltransferase 2-like" evidence="1">
    <location>
        <begin position="20"/>
        <end position="105"/>
    </location>
</feature>
<dbReference type="EMBL" id="JAMZNK010000004">
    <property type="protein sequence ID" value="MDA6068802.1"/>
    <property type="molecule type" value="Genomic_DNA"/>
</dbReference>
<comment type="caution">
    <text evidence="2">The sequence shown here is derived from an EMBL/GenBank/DDBJ whole genome shotgun (WGS) entry which is preliminary data.</text>
</comment>
<dbReference type="Proteomes" id="UP001212170">
    <property type="component" value="Unassembled WGS sequence"/>
</dbReference>
<dbReference type="RefSeq" id="WP_271334640.1">
    <property type="nucleotide sequence ID" value="NZ_JAMZNK010000004.1"/>
</dbReference>
<dbReference type="GO" id="GO:0016757">
    <property type="term" value="F:glycosyltransferase activity"/>
    <property type="evidence" value="ECO:0007669"/>
    <property type="project" value="UniProtKB-KW"/>
</dbReference>
<sequence>MLDKLFIVLVLYKTSLEESKTIRSLCEVLDYPIDLLVYDNSPTRQYQEEYFQYDKFKVHYRHDKLNLGLSTAYNFALEFAMLANKPWLLLLDQDTTFTREYILQLSGLEIEKLSENVVAIIPKVISLEHNQMISPSKMLIGGICRPINVSAGILDKPISGINSGSILSVSYLKSMEGFDLKYSLDMLDHWYFRKIYRDAKNVTLLNSTIYQDLSILGDFEANVSFERYKQMLTAEMHFISEDGFLSKFVFKVRLLVRVIKQMRYKDSRYYKVTIKQIFS</sequence>
<evidence type="ECO:0000313" key="3">
    <source>
        <dbReference type="Proteomes" id="UP001212170"/>
    </source>
</evidence>
<reference evidence="2 3" key="1">
    <citation type="journal article" date="2023" name="Chemosphere">
        <title>Whole genome analysis of Flavobacterium aziz-sancarii sp. nov., isolated from Ardley Island (Antarctica), revealed a rich resistome and bioremediation potential.</title>
        <authorList>
            <person name="Otur C."/>
            <person name="Okay S."/>
            <person name="Kurt-Kizildogan A."/>
        </authorList>
    </citation>
    <scope>NUCLEOTIDE SEQUENCE [LARGE SCALE GENOMIC DNA]</scope>
    <source>
        <strain evidence="2 3">AC</strain>
    </source>
</reference>
<gene>
    <name evidence="2" type="ORF">NJT12_04130</name>
</gene>
<name>A0ABT4W8I9_9FLAO</name>
<protein>
    <submittedName>
        <fullName evidence="2">Glycosyltransferase</fullName>
        <ecNumber evidence="2">2.4.-.-</ecNumber>
    </submittedName>
</protein>
<dbReference type="SUPFAM" id="SSF53448">
    <property type="entry name" value="Nucleotide-diphospho-sugar transferases"/>
    <property type="match status" value="1"/>
</dbReference>
<dbReference type="InterPro" id="IPR001173">
    <property type="entry name" value="Glyco_trans_2-like"/>
</dbReference>
<keyword evidence="3" id="KW-1185">Reference proteome</keyword>
<dbReference type="InterPro" id="IPR029044">
    <property type="entry name" value="Nucleotide-diphossugar_trans"/>
</dbReference>
<dbReference type="Gene3D" id="3.90.550.10">
    <property type="entry name" value="Spore Coat Polysaccharide Biosynthesis Protein SpsA, Chain A"/>
    <property type="match status" value="1"/>
</dbReference>
<proteinExistence type="predicted"/>
<organism evidence="2 3">
    <name type="scientific">Flavobacterium azizsancarii</name>
    <dbReference type="NCBI Taxonomy" id="2961580"/>
    <lineage>
        <taxon>Bacteria</taxon>
        <taxon>Pseudomonadati</taxon>
        <taxon>Bacteroidota</taxon>
        <taxon>Flavobacteriia</taxon>
        <taxon>Flavobacteriales</taxon>
        <taxon>Flavobacteriaceae</taxon>
        <taxon>Flavobacterium</taxon>
    </lineage>
</organism>
<keyword evidence="2" id="KW-0808">Transferase</keyword>
<keyword evidence="2" id="KW-0328">Glycosyltransferase</keyword>
<evidence type="ECO:0000259" key="1">
    <source>
        <dbReference type="Pfam" id="PF00535"/>
    </source>
</evidence>